<accession>A0A7G9T927</accession>
<feature type="domain" description="Activator of Hsp90 ATPase homologue 1/2-like C-terminal" evidence="2">
    <location>
        <begin position="20"/>
        <end position="149"/>
    </location>
</feature>
<evidence type="ECO:0000256" key="1">
    <source>
        <dbReference type="ARBA" id="ARBA00006817"/>
    </source>
</evidence>
<name>A0A7G9T927_PSEMX</name>
<dbReference type="Pfam" id="PF08327">
    <property type="entry name" value="AHSA1"/>
    <property type="match status" value="1"/>
</dbReference>
<dbReference type="CDD" id="cd07814">
    <property type="entry name" value="SRPBCC_CalC_Aha1-like"/>
    <property type="match status" value="1"/>
</dbReference>
<reference evidence="3 4" key="1">
    <citation type="submission" date="2020-08" db="EMBL/GenBank/DDBJ databases">
        <title>Streptomycin Non-resistant strain, P. mexicana.</title>
        <authorList>
            <person name="Ganesh-Kumar S."/>
            <person name="Zhe T."/>
            <person name="Yu Z."/>
            <person name="Min Y."/>
        </authorList>
    </citation>
    <scope>NUCLEOTIDE SEQUENCE [LARGE SCALE GENOMIC DNA]</scope>
    <source>
        <strain evidence="3 4">GTZY2</strain>
    </source>
</reference>
<dbReference type="SUPFAM" id="SSF55961">
    <property type="entry name" value="Bet v1-like"/>
    <property type="match status" value="1"/>
</dbReference>
<evidence type="ECO:0000313" key="4">
    <source>
        <dbReference type="Proteomes" id="UP000515838"/>
    </source>
</evidence>
<dbReference type="RefSeq" id="WP_187572376.1">
    <property type="nucleotide sequence ID" value="NZ_CP060731.1"/>
</dbReference>
<gene>
    <name evidence="3" type="ORF">IAE60_11670</name>
</gene>
<dbReference type="GeneID" id="81471635"/>
<proteinExistence type="inferred from homology"/>
<comment type="similarity">
    <text evidence="1">Belongs to the AHA1 family.</text>
</comment>
<dbReference type="InterPro" id="IPR023393">
    <property type="entry name" value="START-like_dom_sf"/>
</dbReference>
<protein>
    <submittedName>
        <fullName evidence="3">SRPBCC domain-containing protein</fullName>
    </submittedName>
</protein>
<evidence type="ECO:0000313" key="3">
    <source>
        <dbReference type="EMBL" id="QNN76602.1"/>
    </source>
</evidence>
<dbReference type="AlphaFoldDB" id="A0A7G9T927"/>
<dbReference type="EMBL" id="CP060731">
    <property type="protein sequence ID" value="QNN76602.1"/>
    <property type="molecule type" value="Genomic_DNA"/>
</dbReference>
<organism evidence="3 4">
    <name type="scientific">Pseudoxanthomonas mexicana</name>
    <dbReference type="NCBI Taxonomy" id="128785"/>
    <lineage>
        <taxon>Bacteria</taxon>
        <taxon>Pseudomonadati</taxon>
        <taxon>Pseudomonadota</taxon>
        <taxon>Gammaproteobacteria</taxon>
        <taxon>Lysobacterales</taxon>
        <taxon>Lysobacteraceae</taxon>
        <taxon>Pseudoxanthomonas</taxon>
    </lineage>
</organism>
<sequence length="150" mass="17046">MTPPPVACTIDVTVHRRFAVPAERVFDAWLTPRLLGQWMMGPDVREEKLLRLDVDPRVGGHFSMLVERDGERIDHVGEYLVIERPHRLSFTWTIAGEADQDGSRVDIVISPTDAGCELRLTHTLPSAWADYADRTQQGWSRMLDALHAIF</sequence>
<dbReference type="InterPro" id="IPR013538">
    <property type="entry name" value="ASHA1/2-like_C"/>
</dbReference>
<dbReference type="Gene3D" id="3.30.530.20">
    <property type="match status" value="1"/>
</dbReference>
<evidence type="ECO:0000259" key="2">
    <source>
        <dbReference type="Pfam" id="PF08327"/>
    </source>
</evidence>
<dbReference type="Proteomes" id="UP000515838">
    <property type="component" value="Chromosome"/>
</dbReference>